<comment type="caution">
    <text evidence="2">The sequence shown here is derived from an EMBL/GenBank/DDBJ whole genome shotgun (WGS) entry which is preliminary data.</text>
</comment>
<sequence>MLFSYLTLADPQLTSSGSYDYRDGCRAQRPRLQGPSGPAAAESRGSVVSGEQDKTGEPTSRLRRTAGGSAGRERKPAWVFITRGRSSESITGCGEVVLMGLLSGVMVEMAAGLQTPRQCCVTWVPWSFGFQGCSPTVAGGASVEGSSLQDALSHPRHWEEFRSVPLPPVTVHEGDPKVELVAGSGVFMTRGQLMNCHLGAGVKHKVLLRGCWPRSSTVTVQNFATNFKENPSLPDGLRPLAPAIRKAKREQEEAEVSRGGGAARSSPFELDLRQLSASYSAWSSAVRRETFRRVAWGGAAWTGGGRLMGGEADRGGRYRLNHLHTSLPFPPALPPPPHTPPSQQSPLLLIEDGRHRREGGGASGRQQ</sequence>
<proteinExistence type="predicted"/>
<feature type="region of interest" description="Disordered" evidence="1">
    <location>
        <begin position="322"/>
        <end position="367"/>
    </location>
</feature>
<organism evidence="2 3">
    <name type="scientific">Pleuronectes platessa</name>
    <name type="common">European plaice</name>
    <dbReference type="NCBI Taxonomy" id="8262"/>
    <lineage>
        <taxon>Eukaryota</taxon>
        <taxon>Metazoa</taxon>
        <taxon>Chordata</taxon>
        <taxon>Craniata</taxon>
        <taxon>Vertebrata</taxon>
        <taxon>Euteleostomi</taxon>
        <taxon>Actinopterygii</taxon>
        <taxon>Neopterygii</taxon>
        <taxon>Teleostei</taxon>
        <taxon>Neoteleostei</taxon>
        <taxon>Acanthomorphata</taxon>
        <taxon>Carangaria</taxon>
        <taxon>Pleuronectiformes</taxon>
        <taxon>Pleuronectoidei</taxon>
        <taxon>Pleuronectidae</taxon>
        <taxon>Pleuronectes</taxon>
    </lineage>
</organism>
<protein>
    <submittedName>
        <fullName evidence="2">Uncharacterized protein</fullName>
    </submittedName>
</protein>
<reference evidence="2" key="1">
    <citation type="submission" date="2020-03" db="EMBL/GenBank/DDBJ databases">
        <authorList>
            <person name="Weist P."/>
        </authorList>
    </citation>
    <scope>NUCLEOTIDE SEQUENCE</scope>
</reference>
<feature type="region of interest" description="Disordered" evidence="1">
    <location>
        <begin position="19"/>
        <end position="70"/>
    </location>
</feature>
<feature type="region of interest" description="Disordered" evidence="1">
    <location>
        <begin position="246"/>
        <end position="265"/>
    </location>
</feature>
<evidence type="ECO:0000313" key="3">
    <source>
        <dbReference type="Proteomes" id="UP001153269"/>
    </source>
</evidence>
<evidence type="ECO:0000256" key="1">
    <source>
        <dbReference type="SAM" id="MobiDB-lite"/>
    </source>
</evidence>
<dbReference type="AlphaFoldDB" id="A0A9N7UP74"/>
<name>A0A9N7UP74_PLEPL</name>
<dbReference type="EMBL" id="CADEAL010001662">
    <property type="protein sequence ID" value="CAB1434422.1"/>
    <property type="molecule type" value="Genomic_DNA"/>
</dbReference>
<gene>
    <name evidence="2" type="ORF">PLEPLA_LOCUS22468</name>
</gene>
<evidence type="ECO:0000313" key="2">
    <source>
        <dbReference type="EMBL" id="CAB1434422.1"/>
    </source>
</evidence>
<keyword evidence="3" id="KW-1185">Reference proteome</keyword>
<dbReference type="Proteomes" id="UP001153269">
    <property type="component" value="Unassembled WGS sequence"/>
</dbReference>
<feature type="compositionally biased region" description="Pro residues" evidence="1">
    <location>
        <begin position="328"/>
        <end position="340"/>
    </location>
</feature>
<accession>A0A9N7UP74</accession>